<organism evidence="1 2">
    <name type="scientific">Streptomyces broussonetiae</name>
    <dbReference type="NCBI Taxonomy" id="2686304"/>
    <lineage>
        <taxon>Bacteria</taxon>
        <taxon>Bacillati</taxon>
        <taxon>Actinomycetota</taxon>
        <taxon>Actinomycetes</taxon>
        <taxon>Kitasatosporales</taxon>
        <taxon>Streptomycetaceae</taxon>
        <taxon>Streptomyces</taxon>
    </lineage>
</organism>
<evidence type="ECO:0000313" key="2">
    <source>
        <dbReference type="Proteomes" id="UP000436138"/>
    </source>
</evidence>
<dbReference type="EMBL" id="CP047020">
    <property type="protein sequence ID" value="QHA04476.1"/>
    <property type="molecule type" value="Genomic_DNA"/>
</dbReference>
<reference evidence="1 2" key="1">
    <citation type="submission" date="2019-12" db="EMBL/GenBank/DDBJ databases">
        <title>Streptomyces sp. strain T44 isolated from rhizosphere soil of Broussonetia papyrifera.</title>
        <authorList>
            <person name="Mo P."/>
        </authorList>
    </citation>
    <scope>NUCLEOTIDE SEQUENCE [LARGE SCALE GENOMIC DNA]</scope>
    <source>
        <strain evidence="1 2">T44</strain>
    </source>
</reference>
<evidence type="ECO:0000313" key="1">
    <source>
        <dbReference type="EMBL" id="QHA04476.1"/>
    </source>
</evidence>
<proteinExistence type="predicted"/>
<keyword evidence="2" id="KW-1185">Reference proteome</keyword>
<dbReference type="KEGG" id="sbro:GQF42_15350"/>
<protein>
    <submittedName>
        <fullName evidence="1">Uncharacterized protein</fullName>
    </submittedName>
</protein>
<gene>
    <name evidence="1" type="ORF">GQF42_15350</name>
</gene>
<dbReference type="AlphaFoldDB" id="A0A6I6N7S6"/>
<dbReference type="Proteomes" id="UP000436138">
    <property type="component" value="Chromosome"/>
</dbReference>
<sequence length="117" mass="13527">MSRIRQHVRGPRRLTTTAGVAVTTATLLTTALWRRWCCRRRLPDRVRRCADAPSPVQRHRRSIRVLFALDPRATSPAPVTCRNLMRDRPYGGRGRHPFASFLTRRQEAEVPDCDLPR</sequence>
<name>A0A6I6N7S6_9ACTN</name>
<accession>A0A6I6N7S6</accession>